<dbReference type="Gene3D" id="3.40.630.30">
    <property type="match status" value="1"/>
</dbReference>
<evidence type="ECO:0000256" key="13">
    <source>
        <dbReference type="ARBA" id="ARBA00023315"/>
    </source>
</evidence>
<keyword evidence="11" id="KW-0496">Mitochondrion</keyword>
<dbReference type="InterPro" id="IPR000182">
    <property type="entry name" value="GNAT_dom"/>
</dbReference>
<evidence type="ECO:0000256" key="19">
    <source>
        <dbReference type="SAM" id="Phobius"/>
    </source>
</evidence>
<dbReference type="SUPFAM" id="SSF55729">
    <property type="entry name" value="Acyl-CoA N-acyltransferases (Nat)"/>
    <property type="match status" value="1"/>
</dbReference>
<dbReference type="AlphaFoldDB" id="A0ABD1KER9"/>
<proteinExistence type="inferred from homology"/>
<gene>
    <name evidence="21" type="ORF">ACEWY4_006901</name>
</gene>
<evidence type="ECO:0000256" key="14">
    <source>
        <dbReference type="ARBA" id="ARBA00039136"/>
    </source>
</evidence>
<dbReference type="GO" id="GO:0031966">
    <property type="term" value="C:mitochondrial membrane"/>
    <property type="evidence" value="ECO:0007669"/>
    <property type="project" value="UniProtKB-SubCell"/>
</dbReference>
<dbReference type="PANTHER" id="PTHR13947">
    <property type="entry name" value="GNAT FAMILY N-ACETYLTRANSFERASE"/>
    <property type="match status" value="1"/>
</dbReference>
<accession>A0ABD1KER9</accession>
<keyword evidence="22" id="KW-1185">Reference proteome</keyword>
<keyword evidence="13" id="KW-0012">Acyltransferase</keyword>
<evidence type="ECO:0000256" key="4">
    <source>
        <dbReference type="ARBA" id="ARBA00004496"/>
    </source>
</evidence>
<evidence type="ECO:0000256" key="16">
    <source>
        <dbReference type="ARBA" id="ARBA00043248"/>
    </source>
</evidence>
<evidence type="ECO:0000256" key="2">
    <source>
        <dbReference type="ARBA" id="ARBA00004304"/>
    </source>
</evidence>
<dbReference type="InterPro" id="IPR016181">
    <property type="entry name" value="Acyl_CoA_acyltransferase"/>
</dbReference>
<evidence type="ECO:0000256" key="7">
    <source>
        <dbReference type="ARBA" id="ARBA00022692"/>
    </source>
</evidence>
<dbReference type="PROSITE" id="PS51186">
    <property type="entry name" value="GNAT"/>
    <property type="match status" value="1"/>
</dbReference>
<evidence type="ECO:0000256" key="11">
    <source>
        <dbReference type="ARBA" id="ARBA00023128"/>
    </source>
</evidence>
<keyword evidence="5" id="KW-0963">Cytoplasm</keyword>
<dbReference type="EMBL" id="JBHFQA010000006">
    <property type="protein sequence ID" value="KAL2097694.1"/>
    <property type="molecule type" value="Genomic_DNA"/>
</dbReference>
<keyword evidence="6" id="KW-0808">Transferase</keyword>
<evidence type="ECO:0000256" key="18">
    <source>
        <dbReference type="ARBA" id="ARBA00093466"/>
    </source>
</evidence>
<keyword evidence="12 19" id="KW-0472">Membrane</keyword>
<evidence type="ECO:0000256" key="10">
    <source>
        <dbReference type="ARBA" id="ARBA00022989"/>
    </source>
</evidence>
<dbReference type="Proteomes" id="UP001591681">
    <property type="component" value="Unassembled WGS sequence"/>
</dbReference>
<evidence type="ECO:0000256" key="3">
    <source>
        <dbReference type="ARBA" id="ARBA00004389"/>
    </source>
</evidence>
<dbReference type="InterPro" id="IPR050769">
    <property type="entry name" value="NAT_camello-type"/>
</dbReference>
<keyword evidence="7 19" id="KW-0812">Transmembrane</keyword>
<evidence type="ECO:0000256" key="17">
    <source>
        <dbReference type="ARBA" id="ARBA00049272"/>
    </source>
</evidence>
<name>A0ABD1KER9_9TELE</name>
<evidence type="ECO:0000256" key="12">
    <source>
        <dbReference type="ARBA" id="ARBA00023136"/>
    </source>
</evidence>
<evidence type="ECO:0000256" key="8">
    <source>
        <dbReference type="ARBA" id="ARBA00022824"/>
    </source>
</evidence>
<dbReference type="GO" id="GO:0017188">
    <property type="term" value="F:L-aspartate N-acetyltransferase activity"/>
    <property type="evidence" value="ECO:0007669"/>
    <property type="project" value="UniProtKB-EC"/>
</dbReference>
<comment type="catalytic activity">
    <reaction evidence="17">
        <text>L-aspartate + acetyl-CoA = N-acetyl-L-aspartate + CoA + H(+)</text>
        <dbReference type="Rhea" id="RHEA:14165"/>
        <dbReference type="ChEBI" id="CHEBI:15378"/>
        <dbReference type="ChEBI" id="CHEBI:16953"/>
        <dbReference type="ChEBI" id="CHEBI:29991"/>
        <dbReference type="ChEBI" id="CHEBI:57287"/>
        <dbReference type="ChEBI" id="CHEBI:57288"/>
        <dbReference type="EC" id="2.3.1.17"/>
    </reaction>
    <physiologicalReaction direction="left-to-right" evidence="17">
        <dbReference type="Rhea" id="RHEA:14166"/>
    </physiologicalReaction>
</comment>
<dbReference type="GO" id="GO:0005789">
    <property type="term" value="C:endoplasmic reticulum membrane"/>
    <property type="evidence" value="ECO:0007669"/>
    <property type="project" value="UniProtKB-SubCell"/>
</dbReference>
<keyword evidence="9" id="KW-0492">Microsome</keyword>
<dbReference type="EC" id="2.3.1.17" evidence="14"/>
<evidence type="ECO:0000256" key="6">
    <source>
        <dbReference type="ARBA" id="ARBA00022679"/>
    </source>
</evidence>
<sequence>MGDHKAHESFKEDRTVVVRRYTPSDNKEVLCIFREGMMEMVYDTALRGLLHHPESQLLYAAITVAVYVLTGSVWLACSVLPLVLGARYYYSKKVVNEYLKHAQDMHDIDRYYLESSAHFFWVAEIGGSVVGMVAAHCLQDGKVELGRMSVDHHFRCQGVGTALGRKVIEFARLRAHSSFSGTMSVVLGTTAYTAGPHRLYLALGFHCVGITNGYSTPGTEQSLLQQAFYRVSHHHYQLDLE</sequence>
<keyword evidence="8" id="KW-0256">Endoplasmic reticulum</keyword>
<evidence type="ECO:0000256" key="15">
    <source>
        <dbReference type="ARBA" id="ARBA00041029"/>
    </source>
</evidence>
<comment type="similarity">
    <text evidence="18">Belongs to the NAT8 family.</text>
</comment>
<protein>
    <recommendedName>
        <fullName evidence="15">N-acetylaspartate synthetase</fullName>
        <ecNumber evidence="14">2.3.1.17</ecNumber>
    </recommendedName>
    <alternativeName>
        <fullName evidence="16">N-acetyltransferase 8-like protein</fullName>
    </alternativeName>
</protein>
<evidence type="ECO:0000256" key="9">
    <source>
        <dbReference type="ARBA" id="ARBA00022848"/>
    </source>
</evidence>
<organism evidence="21 22">
    <name type="scientific">Coilia grayii</name>
    <name type="common">Gray's grenadier anchovy</name>
    <dbReference type="NCBI Taxonomy" id="363190"/>
    <lineage>
        <taxon>Eukaryota</taxon>
        <taxon>Metazoa</taxon>
        <taxon>Chordata</taxon>
        <taxon>Craniata</taxon>
        <taxon>Vertebrata</taxon>
        <taxon>Euteleostomi</taxon>
        <taxon>Actinopterygii</taxon>
        <taxon>Neopterygii</taxon>
        <taxon>Teleostei</taxon>
        <taxon>Clupei</taxon>
        <taxon>Clupeiformes</taxon>
        <taxon>Clupeoidei</taxon>
        <taxon>Engraulidae</taxon>
        <taxon>Coilinae</taxon>
        <taxon>Coilia</taxon>
    </lineage>
</organism>
<feature type="domain" description="N-acetyltransferase" evidence="20">
    <location>
        <begin position="78"/>
        <end position="226"/>
    </location>
</feature>
<keyword evidence="10 19" id="KW-1133">Transmembrane helix</keyword>
<dbReference type="Pfam" id="PF00583">
    <property type="entry name" value="Acetyltransf_1"/>
    <property type="match status" value="1"/>
</dbReference>
<evidence type="ECO:0000313" key="21">
    <source>
        <dbReference type="EMBL" id="KAL2097694.1"/>
    </source>
</evidence>
<evidence type="ECO:0000313" key="22">
    <source>
        <dbReference type="Proteomes" id="UP001591681"/>
    </source>
</evidence>
<feature type="transmembrane region" description="Helical" evidence="19">
    <location>
        <begin position="57"/>
        <end position="90"/>
    </location>
</feature>
<dbReference type="PANTHER" id="PTHR13947:SF11">
    <property type="entry name" value="N-ACETYLASPARTATE SYNTHETASE"/>
    <property type="match status" value="1"/>
</dbReference>
<dbReference type="CDD" id="cd04301">
    <property type="entry name" value="NAT_SF"/>
    <property type="match status" value="1"/>
</dbReference>
<evidence type="ECO:0000256" key="5">
    <source>
        <dbReference type="ARBA" id="ARBA00022490"/>
    </source>
</evidence>
<comment type="subcellular location">
    <subcellularLocation>
        <location evidence="4">Cytoplasm</location>
    </subcellularLocation>
    <subcellularLocation>
        <location evidence="3">Endoplasmic reticulum membrane</location>
        <topology evidence="3">Single-pass membrane protein</topology>
    </subcellularLocation>
    <subcellularLocation>
        <location evidence="1">Microsome membrane</location>
        <topology evidence="1">Single-pass membrane protein</topology>
    </subcellularLocation>
    <subcellularLocation>
        <location evidence="2">Mitochondrion membrane</location>
        <topology evidence="2">Single-pass membrane protein</topology>
    </subcellularLocation>
</comment>
<evidence type="ECO:0000256" key="1">
    <source>
        <dbReference type="ARBA" id="ARBA00004111"/>
    </source>
</evidence>
<comment type="caution">
    <text evidence="21">The sequence shown here is derived from an EMBL/GenBank/DDBJ whole genome shotgun (WGS) entry which is preliminary data.</text>
</comment>
<evidence type="ECO:0000259" key="20">
    <source>
        <dbReference type="PROSITE" id="PS51186"/>
    </source>
</evidence>
<reference evidence="21 22" key="1">
    <citation type="submission" date="2024-09" db="EMBL/GenBank/DDBJ databases">
        <title>A chromosome-level genome assembly of Gray's grenadier anchovy, Coilia grayii.</title>
        <authorList>
            <person name="Fu Z."/>
        </authorList>
    </citation>
    <scope>NUCLEOTIDE SEQUENCE [LARGE SCALE GENOMIC DNA]</scope>
    <source>
        <strain evidence="21">G4</strain>
        <tissue evidence="21">Muscle</tissue>
    </source>
</reference>